<proteinExistence type="predicted"/>
<dbReference type="EMBL" id="JAWWNJ010000052">
    <property type="protein sequence ID" value="KAK7016161.1"/>
    <property type="molecule type" value="Genomic_DNA"/>
</dbReference>
<comment type="caution">
    <text evidence="3">The sequence shown here is derived from an EMBL/GenBank/DDBJ whole genome shotgun (WGS) entry which is preliminary data.</text>
</comment>
<dbReference type="AlphaFoldDB" id="A0AAW0AT15"/>
<feature type="compositionally biased region" description="Basic and acidic residues" evidence="1">
    <location>
        <begin position="130"/>
        <end position="140"/>
    </location>
</feature>
<evidence type="ECO:0000256" key="1">
    <source>
        <dbReference type="SAM" id="MobiDB-lite"/>
    </source>
</evidence>
<feature type="region of interest" description="Disordered" evidence="1">
    <location>
        <begin position="127"/>
        <end position="146"/>
    </location>
</feature>
<dbReference type="Proteomes" id="UP001362999">
    <property type="component" value="Unassembled WGS sequence"/>
</dbReference>
<sequence>MPDTSRSGGSLPLAATFDFAAYMKRPADVAAPDDFDLGDINKENCAREKHNKESLQLTRAYVAAASSAAGARNLDVGYPLRPSYAYSVEDKELLVSSDSAEKATGPLPLHFLLEIERERTKRKNLAETARNQREQERAAKDAVSSRPALGTMVMTDPRPISATISGSPPIPELWLTSLQHKVFFPLNFWLDKTLRQANDFPHSFAVTSLSNASGVAVLNVNKALSELGDEDVSNMTPGLWRQASINSLSAWKKLCPDTPRTDPGFQPTPASEYEQHVAFFANQDIFEDLEYFSIWSHLEHSLRYEIFRNHTFDINHYQMRLQVSLAAYRQARDG</sequence>
<evidence type="ECO:0000313" key="4">
    <source>
        <dbReference type="Proteomes" id="UP001362999"/>
    </source>
</evidence>
<dbReference type="EMBL" id="JAWWNJ010000145">
    <property type="protein sequence ID" value="KAK6983913.1"/>
    <property type="molecule type" value="Genomic_DNA"/>
</dbReference>
<name>A0AAW0AT15_9AGAR</name>
<keyword evidence="4" id="KW-1185">Reference proteome</keyword>
<protein>
    <submittedName>
        <fullName evidence="3">Uncharacterized protein</fullName>
    </submittedName>
</protein>
<gene>
    <name evidence="2" type="ORF">R3P38DRAFT_2577470</name>
    <name evidence="3" type="ORF">R3P38DRAFT_3204001</name>
</gene>
<evidence type="ECO:0000313" key="3">
    <source>
        <dbReference type="EMBL" id="KAK7016161.1"/>
    </source>
</evidence>
<organism evidence="3 4">
    <name type="scientific">Favolaschia claudopus</name>
    <dbReference type="NCBI Taxonomy" id="2862362"/>
    <lineage>
        <taxon>Eukaryota</taxon>
        <taxon>Fungi</taxon>
        <taxon>Dikarya</taxon>
        <taxon>Basidiomycota</taxon>
        <taxon>Agaricomycotina</taxon>
        <taxon>Agaricomycetes</taxon>
        <taxon>Agaricomycetidae</taxon>
        <taxon>Agaricales</taxon>
        <taxon>Marasmiineae</taxon>
        <taxon>Mycenaceae</taxon>
        <taxon>Favolaschia</taxon>
    </lineage>
</organism>
<evidence type="ECO:0000313" key="2">
    <source>
        <dbReference type="EMBL" id="KAK6983913.1"/>
    </source>
</evidence>
<accession>A0AAW0AT15</accession>
<reference evidence="3 4" key="1">
    <citation type="journal article" date="2024" name="J Genomics">
        <title>Draft genome sequencing and assembly of Favolaschia claudopus CIRM-BRFM 2984 isolated from oak limbs.</title>
        <authorList>
            <person name="Navarro D."/>
            <person name="Drula E."/>
            <person name="Chaduli D."/>
            <person name="Cazenave R."/>
            <person name="Ahrendt S."/>
            <person name="Wang J."/>
            <person name="Lipzen A."/>
            <person name="Daum C."/>
            <person name="Barry K."/>
            <person name="Grigoriev I.V."/>
            <person name="Favel A."/>
            <person name="Rosso M.N."/>
            <person name="Martin F."/>
        </authorList>
    </citation>
    <scope>NUCLEOTIDE SEQUENCE [LARGE SCALE GENOMIC DNA]</scope>
    <source>
        <strain evidence="3 4">CIRM-BRFM 2984</strain>
    </source>
</reference>